<proteinExistence type="predicted"/>
<keyword evidence="1 2" id="KW-0597">Phosphoprotein</keyword>
<gene>
    <name evidence="4" type="ORF">dnm_064450</name>
</gene>
<dbReference type="PANTHER" id="PTHR44591:SF3">
    <property type="entry name" value="RESPONSE REGULATORY DOMAIN-CONTAINING PROTEIN"/>
    <property type="match status" value="1"/>
</dbReference>
<sequence length="127" mass="14607">MNEQPIKVLIIEDEEMVRINLEDFLEDDGFEVKSADSGELGMELLGEYKFEIVVVDMRLPGMDGNTFIKEANKIQPLLNFIIHTGSAFYTLPKEFRDMGITKEQVLLKPLSDMEILTRAIRKLQTKK</sequence>
<dbReference type="InterPro" id="IPR011006">
    <property type="entry name" value="CheY-like_superfamily"/>
</dbReference>
<dbReference type="Gene3D" id="3.40.50.2300">
    <property type="match status" value="1"/>
</dbReference>
<dbReference type="AlphaFoldDB" id="A0A975BSG7"/>
<reference evidence="4" key="1">
    <citation type="journal article" date="2021" name="Microb. Physiol.">
        <title>Proteogenomic Insights into the Physiology of Marine, Sulfate-Reducing, Filamentous Desulfonema limicola and Desulfonema magnum.</title>
        <authorList>
            <person name="Schnaars V."/>
            <person name="Wohlbrand L."/>
            <person name="Scheve S."/>
            <person name="Hinrichs C."/>
            <person name="Reinhardt R."/>
            <person name="Rabus R."/>
        </authorList>
    </citation>
    <scope>NUCLEOTIDE SEQUENCE</scope>
    <source>
        <strain evidence="4">4be13</strain>
    </source>
</reference>
<dbReference type="GO" id="GO:0000160">
    <property type="term" value="P:phosphorelay signal transduction system"/>
    <property type="evidence" value="ECO:0007669"/>
    <property type="project" value="InterPro"/>
</dbReference>
<organism evidence="4 5">
    <name type="scientific">Desulfonema magnum</name>
    <dbReference type="NCBI Taxonomy" id="45655"/>
    <lineage>
        <taxon>Bacteria</taxon>
        <taxon>Pseudomonadati</taxon>
        <taxon>Thermodesulfobacteriota</taxon>
        <taxon>Desulfobacteria</taxon>
        <taxon>Desulfobacterales</taxon>
        <taxon>Desulfococcaceae</taxon>
        <taxon>Desulfonema</taxon>
    </lineage>
</organism>
<dbReference type="EMBL" id="CP061800">
    <property type="protein sequence ID" value="QTA90384.1"/>
    <property type="molecule type" value="Genomic_DNA"/>
</dbReference>
<evidence type="ECO:0000313" key="4">
    <source>
        <dbReference type="EMBL" id="QTA90384.1"/>
    </source>
</evidence>
<name>A0A975BSG7_9BACT</name>
<evidence type="ECO:0000256" key="2">
    <source>
        <dbReference type="PROSITE-ProRule" id="PRU00169"/>
    </source>
</evidence>
<accession>A0A975BSG7</accession>
<dbReference type="PROSITE" id="PS50110">
    <property type="entry name" value="RESPONSE_REGULATORY"/>
    <property type="match status" value="1"/>
</dbReference>
<dbReference type="RefSeq" id="WP_207678613.1">
    <property type="nucleotide sequence ID" value="NZ_CP061800.1"/>
</dbReference>
<evidence type="ECO:0000259" key="3">
    <source>
        <dbReference type="PROSITE" id="PS50110"/>
    </source>
</evidence>
<dbReference type="InterPro" id="IPR050595">
    <property type="entry name" value="Bact_response_regulator"/>
</dbReference>
<feature type="modified residue" description="4-aspartylphosphate" evidence="2">
    <location>
        <position position="56"/>
    </location>
</feature>
<dbReference type="KEGG" id="dmm:dnm_064450"/>
<dbReference type="Proteomes" id="UP000663722">
    <property type="component" value="Chromosome"/>
</dbReference>
<evidence type="ECO:0000256" key="1">
    <source>
        <dbReference type="ARBA" id="ARBA00022553"/>
    </source>
</evidence>
<dbReference type="InterPro" id="IPR001789">
    <property type="entry name" value="Sig_transdc_resp-reg_receiver"/>
</dbReference>
<dbReference type="PANTHER" id="PTHR44591">
    <property type="entry name" value="STRESS RESPONSE REGULATOR PROTEIN 1"/>
    <property type="match status" value="1"/>
</dbReference>
<evidence type="ECO:0000313" key="5">
    <source>
        <dbReference type="Proteomes" id="UP000663722"/>
    </source>
</evidence>
<dbReference type="Pfam" id="PF00072">
    <property type="entry name" value="Response_reg"/>
    <property type="match status" value="1"/>
</dbReference>
<feature type="domain" description="Response regulatory" evidence="3">
    <location>
        <begin position="7"/>
        <end position="123"/>
    </location>
</feature>
<keyword evidence="5" id="KW-1185">Reference proteome</keyword>
<protein>
    <submittedName>
        <fullName evidence="4">Two component system system response regulator</fullName>
    </submittedName>
</protein>
<dbReference type="SMART" id="SM00448">
    <property type="entry name" value="REC"/>
    <property type="match status" value="1"/>
</dbReference>
<dbReference type="SUPFAM" id="SSF52172">
    <property type="entry name" value="CheY-like"/>
    <property type="match status" value="1"/>
</dbReference>